<name>A0A834SH44_9FABA</name>
<keyword evidence="1" id="KW-0472">Membrane</keyword>
<accession>A0A834SH44</accession>
<keyword evidence="1" id="KW-1133">Transmembrane helix</keyword>
<dbReference type="InterPro" id="IPR055357">
    <property type="entry name" value="LRR_At1g61320_AtMIF1"/>
</dbReference>
<evidence type="ECO:0000259" key="3">
    <source>
        <dbReference type="Pfam" id="PF23622"/>
    </source>
</evidence>
<keyword evidence="5" id="KW-1185">Reference proteome</keyword>
<dbReference type="PANTHER" id="PTHR34145:SF68">
    <property type="entry name" value="FBD DOMAIN-CONTAINING PROTEIN"/>
    <property type="match status" value="1"/>
</dbReference>
<evidence type="ECO:0000256" key="1">
    <source>
        <dbReference type="SAM" id="Phobius"/>
    </source>
</evidence>
<evidence type="ECO:0000313" key="4">
    <source>
        <dbReference type="EMBL" id="KAF7803469.1"/>
    </source>
</evidence>
<dbReference type="InterPro" id="IPR036047">
    <property type="entry name" value="F-box-like_dom_sf"/>
</dbReference>
<dbReference type="InterPro" id="IPR032675">
    <property type="entry name" value="LRR_dom_sf"/>
</dbReference>
<keyword evidence="1" id="KW-0812">Transmembrane</keyword>
<feature type="transmembrane region" description="Helical" evidence="1">
    <location>
        <begin position="525"/>
        <end position="547"/>
    </location>
</feature>
<dbReference type="SUPFAM" id="SSF81383">
    <property type="entry name" value="F-box domain"/>
    <property type="match status" value="1"/>
</dbReference>
<dbReference type="InterPro" id="IPR053772">
    <property type="entry name" value="At1g61320/At1g61330-like"/>
</dbReference>
<dbReference type="Gene3D" id="3.80.10.10">
    <property type="entry name" value="Ribonuclease Inhibitor"/>
    <property type="match status" value="1"/>
</dbReference>
<protein>
    <submittedName>
        <fullName evidence="4">Tetraspanin-19-like isoform X1</fullName>
    </submittedName>
</protein>
<evidence type="ECO:0000259" key="2">
    <source>
        <dbReference type="Pfam" id="PF08387"/>
    </source>
</evidence>
<dbReference type="InterPro" id="IPR006566">
    <property type="entry name" value="FBD"/>
</dbReference>
<evidence type="ECO:0000313" key="5">
    <source>
        <dbReference type="Proteomes" id="UP000634136"/>
    </source>
</evidence>
<dbReference type="OrthoDB" id="613853at2759"/>
<organism evidence="4 5">
    <name type="scientific">Senna tora</name>
    <dbReference type="NCBI Taxonomy" id="362788"/>
    <lineage>
        <taxon>Eukaryota</taxon>
        <taxon>Viridiplantae</taxon>
        <taxon>Streptophyta</taxon>
        <taxon>Embryophyta</taxon>
        <taxon>Tracheophyta</taxon>
        <taxon>Spermatophyta</taxon>
        <taxon>Magnoliopsida</taxon>
        <taxon>eudicotyledons</taxon>
        <taxon>Gunneridae</taxon>
        <taxon>Pentapetalae</taxon>
        <taxon>rosids</taxon>
        <taxon>fabids</taxon>
        <taxon>Fabales</taxon>
        <taxon>Fabaceae</taxon>
        <taxon>Caesalpinioideae</taxon>
        <taxon>Cassia clade</taxon>
        <taxon>Senna</taxon>
    </lineage>
</organism>
<comment type="caution">
    <text evidence="4">The sequence shown here is derived from an EMBL/GenBank/DDBJ whole genome shotgun (WGS) entry which is preliminary data.</text>
</comment>
<dbReference type="InterPro" id="IPR053781">
    <property type="entry name" value="F-box_AtFBL13-like"/>
</dbReference>
<sequence>MMKSEIARPLKRKRTQEQSDDGEVDLLSMLPDSIIVSILSQLTIAEAARTCVLSLRWRYLWTYYFGSLHFDASLVRNDRTSSLWTDKRDLFKRRVDQVLNSLQTQTLEALEICFELGNDIHVDKWVQFAIQKKVKKLELKLGLSSFNTIEYHYKRFDVPPSLLKWSSLPSLQVLRLSCVDVSGEEVEYLLSSCPSLQTLSVVSSKRLWNLRVCSHSNIKELEILAWYENQITLEICSENLRSFSYFGHYESINYEHIPNLKEVCFGGSGVDGLFNDFFHLKNYDHSSYLKMKFELPDNMVLANLQHLEIDYRFMEQNALSDINQPLKVETNHAYDCLEEVKLVDFSGGASEVKFIKYIIKNASNLMKILLGRTARHSLPGILMRRTLAPFTPPRVEFVVPQFVAAEKALHLMMAAVAVGCLKSLLKLINYVMGMVGMAFILYGLWLLRAWQREIDTSFDFASTTPWFAYTSMGIGVSFCLITSLGHMAGDSINDYCLSSDLPEDPSGKFDGFKDFVASNMEICKWIGLMITSAQGLSILLAMALRAIGPYQAPKMYVSDEDYGQTRVPLMNHTSQPPQYAVAGGPHIGSSTNTSWNVGKSKRTLNSEV</sequence>
<dbReference type="CDD" id="cd22160">
    <property type="entry name" value="F-box_AtFBL13-like"/>
    <property type="match status" value="1"/>
</dbReference>
<gene>
    <name evidence="4" type="ORF">G2W53_042580</name>
</gene>
<dbReference type="Proteomes" id="UP000634136">
    <property type="component" value="Unassembled WGS sequence"/>
</dbReference>
<feature type="transmembrane region" description="Helical" evidence="1">
    <location>
        <begin position="427"/>
        <end position="447"/>
    </location>
</feature>
<proteinExistence type="predicted"/>
<dbReference type="Pfam" id="PF23622">
    <property type="entry name" value="LRR_At1g61320_AtMIF1"/>
    <property type="match status" value="1"/>
</dbReference>
<feature type="transmembrane region" description="Helical" evidence="1">
    <location>
        <begin position="467"/>
        <end position="488"/>
    </location>
</feature>
<dbReference type="Pfam" id="PF08387">
    <property type="entry name" value="FBD"/>
    <property type="match status" value="1"/>
</dbReference>
<dbReference type="SUPFAM" id="SSF52058">
    <property type="entry name" value="L domain-like"/>
    <property type="match status" value="1"/>
</dbReference>
<feature type="domain" description="FBD" evidence="2">
    <location>
        <begin position="336"/>
        <end position="367"/>
    </location>
</feature>
<reference evidence="4" key="1">
    <citation type="submission" date="2020-09" db="EMBL/GenBank/DDBJ databases">
        <title>Genome-Enabled Discovery of Anthraquinone Biosynthesis in Senna tora.</title>
        <authorList>
            <person name="Kang S.-H."/>
            <person name="Pandey R.P."/>
            <person name="Lee C.-M."/>
            <person name="Sim J.-S."/>
            <person name="Jeong J.-T."/>
            <person name="Choi B.-S."/>
            <person name="Jung M."/>
            <person name="Ginzburg D."/>
            <person name="Zhao K."/>
            <person name="Won S.Y."/>
            <person name="Oh T.-J."/>
            <person name="Yu Y."/>
            <person name="Kim N.-H."/>
            <person name="Lee O.R."/>
            <person name="Lee T.-H."/>
            <person name="Bashyal P."/>
            <person name="Kim T.-S."/>
            <person name="Lee W.-H."/>
            <person name="Kawkins C."/>
            <person name="Kim C.-K."/>
            <person name="Kim J.S."/>
            <person name="Ahn B.O."/>
            <person name="Rhee S.Y."/>
            <person name="Sohng J.K."/>
        </authorList>
    </citation>
    <scope>NUCLEOTIDE SEQUENCE</scope>
    <source>
        <tissue evidence="4">Leaf</tissue>
    </source>
</reference>
<dbReference type="AlphaFoldDB" id="A0A834SH44"/>
<dbReference type="PANTHER" id="PTHR34145">
    <property type="entry name" value="OS02G0105600 PROTEIN"/>
    <property type="match status" value="1"/>
</dbReference>
<dbReference type="EMBL" id="JAAIUW010000013">
    <property type="protein sequence ID" value="KAF7803469.1"/>
    <property type="molecule type" value="Genomic_DNA"/>
</dbReference>
<feature type="domain" description="At1g61320/AtMIF1 LRR" evidence="3">
    <location>
        <begin position="166"/>
        <end position="262"/>
    </location>
</feature>